<organism evidence="2 3">
    <name type="scientific">Marasmius crinis-equi</name>
    <dbReference type="NCBI Taxonomy" id="585013"/>
    <lineage>
        <taxon>Eukaryota</taxon>
        <taxon>Fungi</taxon>
        <taxon>Dikarya</taxon>
        <taxon>Basidiomycota</taxon>
        <taxon>Agaricomycotina</taxon>
        <taxon>Agaricomycetes</taxon>
        <taxon>Agaricomycetidae</taxon>
        <taxon>Agaricales</taxon>
        <taxon>Marasmiineae</taxon>
        <taxon>Marasmiaceae</taxon>
        <taxon>Marasmius</taxon>
    </lineage>
</organism>
<gene>
    <name evidence="2" type="ORF">V5O48_015610</name>
</gene>
<feature type="region of interest" description="Disordered" evidence="1">
    <location>
        <begin position="832"/>
        <end position="889"/>
    </location>
</feature>
<protein>
    <submittedName>
        <fullName evidence="2">Uncharacterized protein</fullName>
    </submittedName>
</protein>
<evidence type="ECO:0000313" key="2">
    <source>
        <dbReference type="EMBL" id="KAL0566406.1"/>
    </source>
</evidence>
<reference evidence="2 3" key="1">
    <citation type="submission" date="2024-02" db="EMBL/GenBank/DDBJ databases">
        <title>A draft genome for the cacao thread blight pathogen Marasmius crinis-equi.</title>
        <authorList>
            <person name="Cohen S.P."/>
            <person name="Baruah I.K."/>
            <person name="Amoako-Attah I."/>
            <person name="Bukari Y."/>
            <person name="Meinhardt L.W."/>
            <person name="Bailey B.A."/>
        </authorList>
    </citation>
    <scope>NUCLEOTIDE SEQUENCE [LARGE SCALE GENOMIC DNA]</scope>
    <source>
        <strain evidence="2 3">GH-76</strain>
    </source>
</reference>
<evidence type="ECO:0000256" key="1">
    <source>
        <dbReference type="SAM" id="MobiDB-lite"/>
    </source>
</evidence>
<proteinExistence type="predicted"/>
<evidence type="ECO:0000313" key="3">
    <source>
        <dbReference type="Proteomes" id="UP001465976"/>
    </source>
</evidence>
<keyword evidence="3" id="KW-1185">Reference proteome</keyword>
<comment type="caution">
    <text evidence="2">The sequence shown here is derived from an EMBL/GenBank/DDBJ whole genome shotgun (WGS) entry which is preliminary data.</text>
</comment>
<sequence>MGIFSLSLNGHFTHLFDFQKFSPGYIKSNAHQFLDNNWIDVVGIKAYIASLPMEAPPLGPPSTAPPSLGRYPTSAFVQETCADMEQGITTKLGWQLSDTTWDPADQIVSEIYQGEGVFPFKVNGKTSIERLERIVNKIPSVWPVYPITTGIIVDLRGDEFNVRDGEGKLYRIDTLIKDKDEDPWGDLLVQVIAKLHFLNVVKRSGCQVKDPNGMRCEENLTLHKADLGHSYVVCTRKFDGRDKGKCPATAPDHLYVPVQPSVDVDVLAKLLTDEELGEEANTAPCDFTVPPAVGGKQKFCESAHIVDRRYKGPTPMRKLHCNAKRYIYVPDLDIHPDVRLALVVHLGVPHSHPLPYIQKMTVTTKKLYEKCIDAFGPVGATQRKVDNAPSTMSLLNELAPAEGSSRLKNKRRKRDQIHNAKLLAYPDGLDLKGVYDLYLRESRLPPRDRYIHRFQPIPDNGGTLIVTGEARLVDIVHEVDSGQGDCQYKRTRDSPNAFASDKLQEYELSTYHPGARTAVTMMRVYMNRFSANDYKLMFDLIRDGGTLLGIISDMEIAHVQGLAMSFFETVDPEYIGHIIEKPLDMVPFCVRLCGVYFLRGAHKLEGKIPESLYRHLVNIPNLQSQVDVDQLSQDIRVCPDEDLQNWWDHKLQHPWIIPALVRSLTRMDHHVWDVLPANTNVVEAQHRWTNLQTGIQLTPVEAIELARQADMTKADAIQDVLRSGVFDSSSTGLAARMSESIRRGAARARAAVSSSEASAQLADIKQQIALEMELRRDKNNRRKEIQTRLVKIGKAQTDERVALVEELNSLKTVRVESLARAALLAKDKDLLNGKHPSASAKHRSEAATSSSSGWVSKPRRSQKKKGDTTKMSNHSACTSGEAGSSPVPPVTTAVGAECIPTMVTDFSAFLGRFAYDPTVNMFNNAWDPVQFIFQEADIGFMAEDPGDVGYTQAPPSTFLADLPNPGLLESHATHQVSNGTIPSVQPSFVNGDDQANLGFVYDQSGPSSAADLQTGEFTPAGKRYNDDIDKIYTEKRLRLF</sequence>
<accession>A0ABR3EUE8</accession>
<feature type="compositionally biased region" description="Polar residues" evidence="1">
    <location>
        <begin position="869"/>
        <end position="882"/>
    </location>
</feature>
<dbReference type="Proteomes" id="UP001465976">
    <property type="component" value="Unassembled WGS sequence"/>
</dbReference>
<dbReference type="EMBL" id="JBAHYK010001908">
    <property type="protein sequence ID" value="KAL0566406.1"/>
    <property type="molecule type" value="Genomic_DNA"/>
</dbReference>
<name>A0ABR3EUE8_9AGAR</name>